<keyword evidence="1 9" id="KW-0444">Lipid biosynthesis</keyword>
<evidence type="ECO:0000313" key="10">
    <source>
        <dbReference type="EMBL" id="PXY38942.1"/>
    </source>
</evidence>
<name>A0A2V4BK84_9FLAO</name>
<evidence type="ECO:0000313" key="11">
    <source>
        <dbReference type="Proteomes" id="UP000247903"/>
    </source>
</evidence>
<comment type="caution">
    <text evidence="10">The sequence shown here is derived from an EMBL/GenBank/DDBJ whole genome shotgun (WGS) entry which is preliminary data.</text>
</comment>
<dbReference type="GO" id="GO:0005737">
    <property type="term" value="C:cytoplasm"/>
    <property type="evidence" value="ECO:0007669"/>
    <property type="project" value="InterPro"/>
</dbReference>
<comment type="cofactor">
    <cofactor evidence="9">
        <name>Mg(2+)</name>
        <dbReference type="ChEBI" id="CHEBI:18420"/>
    </cofactor>
</comment>
<dbReference type="Proteomes" id="UP000247903">
    <property type="component" value="Unassembled WGS sequence"/>
</dbReference>
<dbReference type="InterPro" id="IPR038597">
    <property type="entry name" value="GGGP/HepGP_synthase_sf"/>
</dbReference>
<keyword evidence="2 9" id="KW-0808">Transferase</keyword>
<dbReference type="GO" id="GO:0047294">
    <property type="term" value="F:phosphoglycerol geranylgeranyltransferase activity"/>
    <property type="evidence" value="ECO:0007669"/>
    <property type="project" value="UniProtKB-UniRule"/>
</dbReference>
<dbReference type="HAMAP" id="MF_00112">
    <property type="entry name" value="GGGP_HepGP_synthase"/>
    <property type="match status" value="1"/>
</dbReference>
<dbReference type="NCBIfam" id="TIGR01769">
    <property type="entry name" value="GGGP"/>
    <property type="match status" value="1"/>
</dbReference>
<sequence length="252" mass="27472">MQQKVLNIHQQILEAKSNEQKLLAILLDPDKIEWEKLDDLLLKINKSPATHIFVGGSIVKATILEDLITQLKQKTNLPVVIFPGDPSQISPQADAILFLSLLSGRNPDYLIEYQVQAAPILKKTNLEVISTGYILIESGNETAVARVSKTKPLNRENLDLVLATAQAGEMLGNKLMYLEAGSGAKNAVPLKMIQLVAQNIRIPVIVGGGITDLQGIQDAYNAGADLVVIGTAFENNSHFFEVAANQKITRND</sequence>
<keyword evidence="7 9" id="KW-1208">Phospholipid metabolism</keyword>
<comment type="function">
    <text evidence="9">Prenyltransferase that catalyzes the transfer of the geranylgeranyl moiety of geranylgeranyl diphosphate (GGPP) to the C3 hydroxyl of sn-glycerol-1-phosphate (G1P).</text>
</comment>
<keyword evidence="6 9" id="KW-0594">Phospholipid biosynthesis</keyword>
<dbReference type="GO" id="GO:0000107">
    <property type="term" value="F:imidazoleglycerol-phosphate synthase activity"/>
    <property type="evidence" value="ECO:0007669"/>
    <property type="project" value="TreeGrafter"/>
</dbReference>
<comment type="similarity">
    <text evidence="9">Belongs to the GGGP/HepGP synthase family. Group II subfamily.</text>
</comment>
<feature type="binding site" evidence="9">
    <location>
        <begin position="177"/>
        <end position="183"/>
    </location>
    <ligand>
        <name>sn-glycerol 1-phosphate</name>
        <dbReference type="ChEBI" id="CHEBI:57685"/>
    </ligand>
</feature>
<dbReference type="RefSeq" id="WP_110308497.1">
    <property type="nucleotide sequence ID" value="NZ_QJHK01000028.1"/>
</dbReference>
<keyword evidence="3 9" id="KW-0479">Metal-binding</keyword>
<dbReference type="AlphaFoldDB" id="A0A2V4BK84"/>
<gene>
    <name evidence="10" type="ORF">DMB65_20530</name>
</gene>
<keyword evidence="11" id="KW-1185">Reference proteome</keyword>
<evidence type="ECO:0000256" key="7">
    <source>
        <dbReference type="ARBA" id="ARBA00023264"/>
    </source>
</evidence>
<feature type="binding site" evidence="9">
    <location>
        <begin position="230"/>
        <end position="231"/>
    </location>
    <ligand>
        <name>sn-glycerol 1-phosphate</name>
        <dbReference type="ChEBI" id="CHEBI:57685"/>
    </ligand>
</feature>
<proteinExistence type="inferred from homology"/>
<dbReference type="EMBL" id="QJHK01000028">
    <property type="protein sequence ID" value="PXY38942.1"/>
    <property type="molecule type" value="Genomic_DNA"/>
</dbReference>
<dbReference type="Gene3D" id="3.20.20.390">
    <property type="entry name" value="FMN-linked oxidoreductases"/>
    <property type="match status" value="1"/>
</dbReference>
<evidence type="ECO:0000256" key="4">
    <source>
        <dbReference type="ARBA" id="ARBA00022842"/>
    </source>
</evidence>
<evidence type="ECO:0000256" key="3">
    <source>
        <dbReference type="ARBA" id="ARBA00022723"/>
    </source>
</evidence>
<dbReference type="InterPro" id="IPR050064">
    <property type="entry name" value="IGPS_HisA/HisF"/>
</dbReference>
<evidence type="ECO:0000256" key="9">
    <source>
        <dbReference type="HAMAP-Rule" id="MF_00112"/>
    </source>
</evidence>
<comment type="catalytic activity">
    <reaction evidence="8 9">
        <text>sn-glycerol 1-phosphate + (2E,6E,10E)-geranylgeranyl diphosphate = sn-3-O-(geranylgeranyl)glycerol 1-phosphate + diphosphate</text>
        <dbReference type="Rhea" id="RHEA:23404"/>
        <dbReference type="ChEBI" id="CHEBI:33019"/>
        <dbReference type="ChEBI" id="CHEBI:57677"/>
        <dbReference type="ChEBI" id="CHEBI:57685"/>
        <dbReference type="ChEBI" id="CHEBI:58756"/>
        <dbReference type="EC" id="2.5.1.41"/>
    </reaction>
</comment>
<dbReference type="NCBIfam" id="TIGR01768">
    <property type="entry name" value="GGGP-family"/>
    <property type="match status" value="1"/>
</dbReference>
<accession>A0A2V4BK84</accession>
<dbReference type="PANTHER" id="PTHR21235:SF22">
    <property type="entry name" value="GERANYLGERANYLGLYCERYL PHOSPHATE SYNTHASE"/>
    <property type="match status" value="1"/>
</dbReference>
<dbReference type="SUPFAM" id="SSF51395">
    <property type="entry name" value="FMN-linked oxidoreductases"/>
    <property type="match status" value="1"/>
</dbReference>
<dbReference type="NCBIfam" id="NF003198">
    <property type="entry name" value="PRK04169.1-2"/>
    <property type="match status" value="1"/>
</dbReference>
<dbReference type="GO" id="GO:0000287">
    <property type="term" value="F:magnesium ion binding"/>
    <property type="evidence" value="ECO:0007669"/>
    <property type="project" value="UniProtKB-UniRule"/>
</dbReference>
<organism evidence="10 11">
    <name type="scientific">Flavobacterium cheongpyeongense</name>
    <dbReference type="NCBI Taxonomy" id="2212651"/>
    <lineage>
        <taxon>Bacteria</taxon>
        <taxon>Pseudomonadati</taxon>
        <taxon>Bacteroidota</taxon>
        <taxon>Flavobacteriia</taxon>
        <taxon>Flavobacteriales</taxon>
        <taxon>Flavobacteriaceae</taxon>
        <taxon>Flavobacterium</taxon>
    </lineage>
</organism>
<evidence type="ECO:0000256" key="6">
    <source>
        <dbReference type="ARBA" id="ARBA00023209"/>
    </source>
</evidence>
<protein>
    <recommendedName>
        <fullName evidence="9">Geranylgeranylglyceryl phosphate synthase</fullName>
        <shortName evidence="9">GGGP synthase</shortName>
        <shortName evidence="9">GGGPS</shortName>
        <ecNumber evidence="9">2.5.1.41</ecNumber>
    </recommendedName>
    <alternativeName>
        <fullName evidence="9">(S)-3-O-geranylgeranylglyceryl phosphate synthase</fullName>
    </alternativeName>
    <alternativeName>
        <fullName evidence="9">Phosphoglycerol geranylgeranyltransferase</fullName>
    </alternativeName>
</protein>
<dbReference type="OrthoDB" id="9807235at2"/>
<comment type="caution">
    <text evidence="9">Lacks conserved residue(s) required for the propagation of feature annotation.</text>
</comment>
<evidence type="ECO:0000256" key="1">
    <source>
        <dbReference type="ARBA" id="ARBA00022516"/>
    </source>
</evidence>
<evidence type="ECO:0000256" key="8">
    <source>
        <dbReference type="ARBA" id="ARBA00047288"/>
    </source>
</evidence>
<keyword evidence="5 9" id="KW-0443">Lipid metabolism</keyword>
<keyword evidence="4 9" id="KW-0460">Magnesium</keyword>
<feature type="binding site" evidence="9">
    <location>
        <position position="28"/>
    </location>
    <ligand>
        <name>Mg(2+)</name>
        <dbReference type="ChEBI" id="CHEBI:18420"/>
    </ligand>
</feature>
<dbReference type="InterPro" id="IPR008205">
    <property type="entry name" value="GGGP_HepGP_synthase"/>
</dbReference>
<reference evidence="10 11" key="1">
    <citation type="submission" date="2018-05" db="EMBL/GenBank/DDBJ databases">
        <title>Flavobacterium sp. strain IMCC34759, incomplete genome.</title>
        <authorList>
            <person name="Joung Y."/>
            <person name="Cho J."/>
        </authorList>
    </citation>
    <scope>NUCLEOTIDE SEQUENCE [LARGE SCALE GENOMIC DNA]</scope>
    <source>
        <strain evidence="10 11">IMCC34759</strain>
    </source>
</reference>
<feature type="binding site" evidence="9">
    <location>
        <position position="57"/>
    </location>
    <ligand>
        <name>Mg(2+)</name>
        <dbReference type="ChEBI" id="CHEBI:18420"/>
    </ligand>
</feature>
<dbReference type="PANTHER" id="PTHR21235">
    <property type="entry name" value="IMIDAZOLE GLYCEROL PHOSPHATE SYNTHASE SUBUNIT HISF/H IGP SYNTHASE SUBUNIT HISF/H"/>
    <property type="match status" value="1"/>
</dbReference>
<dbReference type="EC" id="2.5.1.41" evidence="9"/>
<dbReference type="GO" id="GO:0046474">
    <property type="term" value="P:glycerophospholipid biosynthetic process"/>
    <property type="evidence" value="ECO:0007669"/>
    <property type="project" value="UniProtKB-UniRule"/>
</dbReference>
<dbReference type="InterPro" id="IPR010946">
    <property type="entry name" value="GGGP_synth"/>
</dbReference>
<dbReference type="Pfam" id="PF01884">
    <property type="entry name" value="PcrB"/>
    <property type="match status" value="1"/>
</dbReference>
<feature type="binding site" evidence="9">
    <location>
        <begin position="208"/>
        <end position="209"/>
    </location>
    <ligand>
        <name>sn-glycerol 1-phosphate</name>
        <dbReference type="ChEBI" id="CHEBI:57685"/>
    </ligand>
</feature>
<evidence type="ECO:0000256" key="5">
    <source>
        <dbReference type="ARBA" id="ARBA00023098"/>
    </source>
</evidence>
<evidence type="ECO:0000256" key="2">
    <source>
        <dbReference type="ARBA" id="ARBA00022679"/>
    </source>
</evidence>